<sequence>MLRYLHQQSVLEPHIHMRSMTSTSVLLLRHDS</sequence>
<comment type="caution">
    <text evidence="1">The sequence shown here is derived from an EMBL/GenBank/DDBJ whole genome shotgun (WGS) entry which is preliminary data.</text>
</comment>
<keyword evidence="2" id="KW-1185">Reference proteome</keyword>
<dbReference type="InParanoid" id="A0A1V9X4U6"/>
<accession>A0A1V9X4U6</accession>
<organism evidence="1 2">
    <name type="scientific">Tropilaelaps mercedesae</name>
    <dbReference type="NCBI Taxonomy" id="418985"/>
    <lineage>
        <taxon>Eukaryota</taxon>
        <taxon>Metazoa</taxon>
        <taxon>Ecdysozoa</taxon>
        <taxon>Arthropoda</taxon>
        <taxon>Chelicerata</taxon>
        <taxon>Arachnida</taxon>
        <taxon>Acari</taxon>
        <taxon>Parasitiformes</taxon>
        <taxon>Mesostigmata</taxon>
        <taxon>Gamasina</taxon>
        <taxon>Dermanyssoidea</taxon>
        <taxon>Laelapidae</taxon>
        <taxon>Tropilaelaps</taxon>
    </lineage>
</organism>
<evidence type="ECO:0000313" key="2">
    <source>
        <dbReference type="Proteomes" id="UP000192247"/>
    </source>
</evidence>
<protein>
    <submittedName>
        <fullName evidence="1">Uncharacterized protein</fullName>
    </submittedName>
</protein>
<gene>
    <name evidence="1" type="ORF">BIW11_04524</name>
</gene>
<proteinExistence type="predicted"/>
<dbReference type="AlphaFoldDB" id="A0A1V9X4U6"/>
<name>A0A1V9X4U6_9ACAR</name>
<dbReference type="Proteomes" id="UP000192247">
    <property type="component" value="Unassembled WGS sequence"/>
</dbReference>
<reference evidence="1 2" key="1">
    <citation type="journal article" date="2017" name="Gigascience">
        <title>Draft genome of the honey bee ectoparasitic mite, Tropilaelaps mercedesae, is shaped by the parasitic life history.</title>
        <authorList>
            <person name="Dong X."/>
            <person name="Armstrong S.D."/>
            <person name="Xia D."/>
            <person name="Makepeace B.L."/>
            <person name="Darby A.C."/>
            <person name="Kadowaki T."/>
        </authorList>
    </citation>
    <scope>NUCLEOTIDE SEQUENCE [LARGE SCALE GENOMIC DNA]</scope>
    <source>
        <strain evidence="1">Wuxi-XJTLU</strain>
    </source>
</reference>
<evidence type="ECO:0000313" key="1">
    <source>
        <dbReference type="EMBL" id="OQR68640.1"/>
    </source>
</evidence>
<dbReference type="EMBL" id="MNPL01024023">
    <property type="protein sequence ID" value="OQR68640.1"/>
    <property type="molecule type" value="Genomic_DNA"/>
</dbReference>